<keyword evidence="6" id="KW-0326">Glycosidase</keyword>
<dbReference type="NCBIfam" id="NF002003">
    <property type="entry name" value="PRK00802.1-3"/>
    <property type="match status" value="1"/>
</dbReference>
<dbReference type="Proteomes" id="UP001183176">
    <property type="component" value="Unassembled WGS sequence"/>
</dbReference>
<organism evidence="6 7">
    <name type="scientific">Jatrophihabitans lederbergiae</name>
    <dbReference type="NCBI Taxonomy" id="3075547"/>
    <lineage>
        <taxon>Bacteria</taxon>
        <taxon>Bacillati</taxon>
        <taxon>Actinomycetota</taxon>
        <taxon>Actinomycetes</taxon>
        <taxon>Jatrophihabitantales</taxon>
        <taxon>Jatrophihabitantaceae</taxon>
        <taxon>Jatrophihabitans</taxon>
    </lineage>
</organism>
<protein>
    <recommendedName>
        <fullName evidence="5">Putative 3-methyladenine DNA glycosylase</fullName>
        <ecNumber evidence="5">3.2.2.-</ecNumber>
    </recommendedName>
</protein>
<keyword evidence="2 5" id="KW-0227">DNA damage</keyword>
<evidence type="ECO:0000256" key="2">
    <source>
        <dbReference type="ARBA" id="ARBA00022763"/>
    </source>
</evidence>
<comment type="similarity">
    <text evidence="1 5">Belongs to the DNA glycosylase MPG family.</text>
</comment>
<keyword evidence="7" id="KW-1185">Reference proteome</keyword>
<keyword evidence="4 5" id="KW-0234">DNA repair</keyword>
<dbReference type="Gene3D" id="3.10.300.10">
    <property type="entry name" value="Methylpurine-DNA glycosylase (MPG)"/>
    <property type="match status" value="1"/>
</dbReference>
<dbReference type="SUPFAM" id="SSF50486">
    <property type="entry name" value="FMT C-terminal domain-like"/>
    <property type="match status" value="1"/>
</dbReference>
<evidence type="ECO:0000256" key="3">
    <source>
        <dbReference type="ARBA" id="ARBA00022801"/>
    </source>
</evidence>
<reference evidence="7" key="1">
    <citation type="submission" date="2023-07" db="EMBL/GenBank/DDBJ databases">
        <title>30 novel species of actinomycetes from the DSMZ collection.</title>
        <authorList>
            <person name="Nouioui I."/>
        </authorList>
    </citation>
    <scope>NUCLEOTIDE SEQUENCE [LARGE SCALE GENOMIC DNA]</scope>
    <source>
        <strain evidence="7">DSM 44399</strain>
    </source>
</reference>
<dbReference type="InterPro" id="IPR036995">
    <property type="entry name" value="MPG_sf"/>
</dbReference>
<name>A0ABU2J4Z2_9ACTN</name>
<dbReference type="EMBL" id="JAVREH010000001">
    <property type="protein sequence ID" value="MDT0260056.1"/>
    <property type="molecule type" value="Genomic_DNA"/>
</dbReference>
<dbReference type="HAMAP" id="MF_00527">
    <property type="entry name" value="3MGH"/>
    <property type="match status" value="1"/>
</dbReference>
<evidence type="ECO:0000256" key="4">
    <source>
        <dbReference type="ARBA" id="ARBA00023204"/>
    </source>
</evidence>
<evidence type="ECO:0000313" key="6">
    <source>
        <dbReference type="EMBL" id="MDT0260056.1"/>
    </source>
</evidence>
<dbReference type="InterPro" id="IPR003180">
    <property type="entry name" value="MPG"/>
</dbReference>
<gene>
    <name evidence="6" type="ORF">RM423_01460</name>
</gene>
<dbReference type="PANTHER" id="PTHR10429">
    <property type="entry name" value="DNA-3-METHYLADENINE GLYCOSYLASE"/>
    <property type="match status" value="1"/>
</dbReference>
<comment type="caution">
    <text evidence="6">The sequence shown here is derived from an EMBL/GenBank/DDBJ whole genome shotgun (WGS) entry which is preliminary data.</text>
</comment>
<dbReference type="InterPro" id="IPR011034">
    <property type="entry name" value="Formyl_transferase-like_C_sf"/>
</dbReference>
<evidence type="ECO:0000256" key="1">
    <source>
        <dbReference type="ARBA" id="ARBA00009232"/>
    </source>
</evidence>
<dbReference type="Pfam" id="PF02245">
    <property type="entry name" value="Pur_DNA_glyco"/>
    <property type="match status" value="1"/>
</dbReference>
<sequence length="209" mass="21931">MVVDRDLLTGTAVQTAPLLLGALVRSRIDGVPVLARITEVEAYEGERDAASHAYRGLTKRTAVMFGEAGHLYCYFVYGMHWCANIVCGEPDTAAAVLLRAAEIVEGESCARSRGAKSVPAAKIASGPARLARALGLSGADSGVDLLDERSPVQLVSLAPPGPYESGPRVGVAAAAELSWRFWLPGDPTVSAYRAGGRKRVGGTRQTGQP</sequence>
<proteinExistence type="inferred from homology"/>
<dbReference type="RefSeq" id="WP_311421219.1">
    <property type="nucleotide sequence ID" value="NZ_JAVREH010000001.1"/>
</dbReference>
<dbReference type="PANTHER" id="PTHR10429:SF0">
    <property type="entry name" value="DNA-3-METHYLADENINE GLYCOSYLASE"/>
    <property type="match status" value="1"/>
</dbReference>
<keyword evidence="3 5" id="KW-0378">Hydrolase</keyword>
<dbReference type="EC" id="3.2.2.-" evidence="5"/>
<accession>A0ABU2J4Z2</accession>
<evidence type="ECO:0000313" key="7">
    <source>
        <dbReference type="Proteomes" id="UP001183176"/>
    </source>
</evidence>
<evidence type="ECO:0000256" key="5">
    <source>
        <dbReference type="HAMAP-Rule" id="MF_00527"/>
    </source>
</evidence>
<dbReference type="CDD" id="cd00540">
    <property type="entry name" value="AAG"/>
    <property type="match status" value="1"/>
</dbReference>
<dbReference type="NCBIfam" id="TIGR00567">
    <property type="entry name" value="3mg"/>
    <property type="match status" value="1"/>
</dbReference>
<dbReference type="GO" id="GO:0016798">
    <property type="term" value="F:hydrolase activity, acting on glycosyl bonds"/>
    <property type="evidence" value="ECO:0007669"/>
    <property type="project" value="UniProtKB-KW"/>
</dbReference>